<organism evidence="1 2">
    <name type="scientific">Acanthamoeba castellanii (strain ATCC 30010 / Neff)</name>
    <dbReference type="NCBI Taxonomy" id="1257118"/>
    <lineage>
        <taxon>Eukaryota</taxon>
        <taxon>Amoebozoa</taxon>
        <taxon>Discosea</taxon>
        <taxon>Longamoebia</taxon>
        <taxon>Centramoebida</taxon>
        <taxon>Acanthamoebidae</taxon>
        <taxon>Acanthamoeba</taxon>
    </lineage>
</organism>
<dbReference type="Proteomes" id="UP000011083">
    <property type="component" value="Unassembled WGS sequence"/>
</dbReference>
<reference evidence="1 2" key="1">
    <citation type="journal article" date="2013" name="Genome Biol.">
        <title>Genome of Acanthamoeba castellanii highlights extensive lateral gene transfer and early evolution of tyrosine kinase signaling.</title>
        <authorList>
            <person name="Clarke M."/>
            <person name="Lohan A.J."/>
            <person name="Liu B."/>
            <person name="Lagkouvardos I."/>
            <person name="Roy S."/>
            <person name="Zafar N."/>
            <person name="Bertelli C."/>
            <person name="Schilde C."/>
            <person name="Kianianmomeni A."/>
            <person name="Burglin T.R."/>
            <person name="Frech C."/>
            <person name="Turcotte B."/>
            <person name="Kopec K.O."/>
            <person name="Synnott J.M."/>
            <person name="Choo C."/>
            <person name="Paponov I."/>
            <person name="Finkler A."/>
            <person name="Soon Heng Tan C."/>
            <person name="Hutchins A.P."/>
            <person name="Weinmeier T."/>
            <person name="Rattei T."/>
            <person name="Chu J.S."/>
            <person name="Gimenez G."/>
            <person name="Irimia M."/>
            <person name="Rigden D.J."/>
            <person name="Fitzpatrick D.A."/>
            <person name="Lorenzo-Morales J."/>
            <person name="Bateman A."/>
            <person name="Chiu C.H."/>
            <person name="Tang P."/>
            <person name="Hegemann P."/>
            <person name="Fromm H."/>
            <person name="Raoult D."/>
            <person name="Greub G."/>
            <person name="Miranda-Saavedra D."/>
            <person name="Chen N."/>
            <person name="Nash P."/>
            <person name="Ginger M.L."/>
            <person name="Horn M."/>
            <person name="Schaap P."/>
            <person name="Caler L."/>
            <person name="Loftus B."/>
        </authorList>
    </citation>
    <scope>NUCLEOTIDE SEQUENCE [LARGE SCALE GENOMIC DNA]</scope>
    <source>
        <strain evidence="1 2">Neff</strain>
    </source>
</reference>
<dbReference type="RefSeq" id="XP_004353493.1">
    <property type="nucleotide sequence ID" value="XM_004353441.1"/>
</dbReference>
<keyword evidence="2" id="KW-1185">Reference proteome</keyword>
<accession>L8HFN2</accession>
<dbReference type="VEuPathDB" id="AmoebaDB:ACA1_143050"/>
<dbReference type="AlphaFoldDB" id="L8HFN2"/>
<evidence type="ECO:0000313" key="2">
    <source>
        <dbReference type="Proteomes" id="UP000011083"/>
    </source>
</evidence>
<protein>
    <submittedName>
        <fullName evidence="1">Uncharacterized protein</fullName>
    </submittedName>
</protein>
<evidence type="ECO:0000313" key="1">
    <source>
        <dbReference type="EMBL" id="ELR23965.1"/>
    </source>
</evidence>
<dbReference type="KEGG" id="acan:ACA1_143050"/>
<dbReference type="EMBL" id="KB007840">
    <property type="protein sequence ID" value="ELR23965.1"/>
    <property type="molecule type" value="Genomic_DNA"/>
</dbReference>
<gene>
    <name evidence="1" type="ORF">ACA1_143050</name>
</gene>
<proteinExistence type="predicted"/>
<sequence length="208" mass="24333">MGDYQQFIEKILDDFDEEAGSTIKPHKQCATLVFNRHIDADQVWAELVKIIQECGVLKTPYKNVDTTIMGGYIIKFWTMDHLDTFLKKHYIYNKNKRPHQKMISIYRHSDQNRWIRGLTKLPPTIISKLLLKVHHMHCTIHLIHNQKNKQFKGCAHVLCKSLEDAIHLDKKKGEITFDGINLCKVDIVNKKWTNTPPEEQPVPHTQTL</sequence>
<name>L8HFN2_ACACF</name>
<dbReference type="GeneID" id="14925057"/>